<sequence length="180" mass="20981">MKVDQKGTDLIILFDKVNSFREKPFLEIKCNLVDTTEYIEITKCNISAKINIRSQQHDRIFNGYWKIDKITKYEIENLQKDFNLDQSAPKEIKFFIKNMTIEPKSYTQICTLKQTTMDINNNDFACVNISLPIDTTKSILTSTPINQDILDKNISNTNKLWWSLVILILPVTVILSMYFS</sequence>
<accession>A0A0C2IGW5</accession>
<protein>
    <submittedName>
        <fullName evidence="2">Uncharacterized protein</fullName>
    </submittedName>
</protein>
<comment type="caution">
    <text evidence="2">The sequence shown here is derived from an EMBL/GenBank/DDBJ whole genome shotgun (WGS) entry which is preliminary data.</text>
</comment>
<evidence type="ECO:0000256" key="1">
    <source>
        <dbReference type="SAM" id="Phobius"/>
    </source>
</evidence>
<name>A0A0C2IGW5_THEKT</name>
<keyword evidence="1" id="KW-1133">Transmembrane helix</keyword>
<feature type="transmembrane region" description="Helical" evidence="1">
    <location>
        <begin position="160"/>
        <end position="179"/>
    </location>
</feature>
<keyword evidence="3" id="KW-1185">Reference proteome</keyword>
<proteinExistence type="predicted"/>
<evidence type="ECO:0000313" key="2">
    <source>
        <dbReference type="EMBL" id="KII64559.1"/>
    </source>
</evidence>
<evidence type="ECO:0000313" key="3">
    <source>
        <dbReference type="Proteomes" id="UP000031668"/>
    </source>
</evidence>
<gene>
    <name evidence="2" type="ORF">RF11_03096</name>
</gene>
<dbReference type="AlphaFoldDB" id="A0A0C2IGW5"/>
<keyword evidence="1" id="KW-0472">Membrane</keyword>
<organism evidence="2 3">
    <name type="scientific">Thelohanellus kitauei</name>
    <name type="common">Myxosporean</name>
    <dbReference type="NCBI Taxonomy" id="669202"/>
    <lineage>
        <taxon>Eukaryota</taxon>
        <taxon>Metazoa</taxon>
        <taxon>Cnidaria</taxon>
        <taxon>Myxozoa</taxon>
        <taxon>Myxosporea</taxon>
        <taxon>Bivalvulida</taxon>
        <taxon>Platysporina</taxon>
        <taxon>Myxobolidae</taxon>
        <taxon>Thelohanellus</taxon>
    </lineage>
</organism>
<reference evidence="2 3" key="1">
    <citation type="journal article" date="2014" name="Genome Biol. Evol.">
        <title>The genome of the myxosporean Thelohanellus kitauei shows adaptations to nutrient acquisition within its fish host.</title>
        <authorList>
            <person name="Yang Y."/>
            <person name="Xiong J."/>
            <person name="Zhou Z."/>
            <person name="Huo F."/>
            <person name="Miao W."/>
            <person name="Ran C."/>
            <person name="Liu Y."/>
            <person name="Zhang J."/>
            <person name="Feng J."/>
            <person name="Wang M."/>
            <person name="Wang M."/>
            <person name="Wang L."/>
            <person name="Yao B."/>
        </authorList>
    </citation>
    <scope>NUCLEOTIDE SEQUENCE [LARGE SCALE GENOMIC DNA]</scope>
    <source>
        <strain evidence="2">Wuqing</strain>
    </source>
</reference>
<keyword evidence="1" id="KW-0812">Transmembrane</keyword>
<dbReference type="Proteomes" id="UP000031668">
    <property type="component" value="Unassembled WGS sequence"/>
</dbReference>
<dbReference type="EMBL" id="JWZT01004210">
    <property type="protein sequence ID" value="KII64559.1"/>
    <property type="molecule type" value="Genomic_DNA"/>
</dbReference>